<dbReference type="AlphaFoldDB" id="A0A8J7F623"/>
<reference evidence="1" key="1">
    <citation type="submission" date="2020-10" db="EMBL/GenBank/DDBJ databases">
        <authorList>
            <person name="Castelo-Branco R."/>
            <person name="Eusebio N."/>
            <person name="Adriana R."/>
            <person name="Vieira A."/>
            <person name="Brugerolle De Fraissinette N."/>
            <person name="Rezende De Castro R."/>
            <person name="Schneider M.P."/>
            <person name="Vasconcelos V."/>
            <person name="Leao P.N."/>
        </authorList>
    </citation>
    <scope>NUCLEOTIDE SEQUENCE</scope>
    <source>
        <strain evidence="1">LEGE 06105</strain>
    </source>
</reference>
<keyword evidence="2" id="KW-1185">Reference proteome</keyword>
<protein>
    <submittedName>
        <fullName evidence="1">CRISPR-associated protein Csx3</fullName>
    </submittedName>
</protein>
<gene>
    <name evidence="1" type="ORF">IQ247_18295</name>
</gene>
<dbReference type="InterPro" id="IPR013409">
    <property type="entry name" value="CRISPR-assoc_prot_Crn3/Csx3"/>
</dbReference>
<comment type="caution">
    <text evidence="1">The sequence shown here is derived from an EMBL/GenBank/DDBJ whole genome shotgun (WGS) entry which is preliminary data.</text>
</comment>
<dbReference type="Pfam" id="PF09620">
    <property type="entry name" value="Cas_csx3"/>
    <property type="match status" value="1"/>
</dbReference>
<organism evidence="1 2">
    <name type="scientific">Plectonema cf. radiosum LEGE 06105</name>
    <dbReference type="NCBI Taxonomy" id="945769"/>
    <lineage>
        <taxon>Bacteria</taxon>
        <taxon>Bacillati</taxon>
        <taxon>Cyanobacteriota</taxon>
        <taxon>Cyanophyceae</taxon>
        <taxon>Oscillatoriophycideae</taxon>
        <taxon>Oscillatoriales</taxon>
        <taxon>Microcoleaceae</taxon>
        <taxon>Plectonema</taxon>
    </lineage>
</organism>
<dbReference type="Proteomes" id="UP000620559">
    <property type="component" value="Unassembled WGS sequence"/>
</dbReference>
<evidence type="ECO:0000313" key="2">
    <source>
        <dbReference type="Proteomes" id="UP000620559"/>
    </source>
</evidence>
<evidence type="ECO:0000313" key="1">
    <source>
        <dbReference type="EMBL" id="MBE9214595.1"/>
    </source>
</evidence>
<dbReference type="EMBL" id="JADEWL010000065">
    <property type="protein sequence ID" value="MBE9214595.1"/>
    <property type="molecule type" value="Genomic_DNA"/>
</dbReference>
<proteinExistence type="predicted"/>
<accession>A0A8J7F623</accession>
<sequence length="101" mass="10939">MATYNIELKEDTLKISFGEPASNDQIVKDAAARLEEMAVGGELRGGKLLKITGPASIPVAFVLAHRLCHLYGAIAIFDPKLGKFVICVTHNPEYNLGDLID</sequence>
<name>A0A8J7F623_9CYAN</name>
<dbReference type="RefSeq" id="WP_193922540.1">
    <property type="nucleotide sequence ID" value="NZ_JADEWL010000065.1"/>
</dbReference>